<dbReference type="RefSeq" id="WP_379811166.1">
    <property type="nucleotide sequence ID" value="NZ_JBHUPC010000012.1"/>
</dbReference>
<dbReference type="PROSITE" id="PS51257">
    <property type="entry name" value="PROKAR_LIPOPROTEIN"/>
    <property type="match status" value="1"/>
</dbReference>
<sequence length="204" mass="22254">MKKIAVIVFALGLLTVSCKKEEKQEIPAEEVKTEATGLQIVADSTQVSWTAYKTTEKVPVGGSFTQIELQRTQEGNTYQEVLEGSVFSIPATSVFTNNPERDGKLINFFFNALKNTELIKGEIHFKGDNTVLALTINGVTKDVPVETTFKNNKFAVNGVINLEDFDALGAVESINKACFDLHKGADGVSKTWSDVAISGSIQFE</sequence>
<gene>
    <name evidence="2" type="ORF">ACFS5J_06100</name>
</gene>
<name>A0ABW5YKU8_9FLAO</name>
<dbReference type="Pfam" id="PF04264">
    <property type="entry name" value="YceI"/>
    <property type="match status" value="1"/>
</dbReference>
<dbReference type="InterPro" id="IPR036761">
    <property type="entry name" value="TTHA0802/YceI-like_sf"/>
</dbReference>
<dbReference type="EMBL" id="JBHUPC010000012">
    <property type="protein sequence ID" value="MFD2891585.1"/>
    <property type="molecule type" value="Genomic_DNA"/>
</dbReference>
<dbReference type="SUPFAM" id="SSF101874">
    <property type="entry name" value="YceI-like"/>
    <property type="match status" value="1"/>
</dbReference>
<reference evidence="3" key="1">
    <citation type="journal article" date="2019" name="Int. J. Syst. Evol. Microbiol.">
        <title>The Global Catalogue of Microorganisms (GCM) 10K type strain sequencing project: providing services to taxonomists for standard genome sequencing and annotation.</title>
        <authorList>
            <consortium name="The Broad Institute Genomics Platform"/>
            <consortium name="The Broad Institute Genome Sequencing Center for Infectious Disease"/>
            <person name="Wu L."/>
            <person name="Ma J."/>
        </authorList>
    </citation>
    <scope>NUCLEOTIDE SEQUENCE [LARGE SCALE GENOMIC DNA]</scope>
    <source>
        <strain evidence="3">KCTC 22671</strain>
    </source>
</reference>
<accession>A0ABW5YKU8</accession>
<evidence type="ECO:0000259" key="1">
    <source>
        <dbReference type="Pfam" id="PF04264"/>
    </source>
</evidence>
<dbReference type="InterPro" id="IPR007372">
    <property type="entry name" value="Lipid/polyisoprenoid-bd_YceI"/>
</dbReference>
<proteinExistence type="predicted"/>
<feature type="domain" description="Lipid/polyisoprenoid-binding YceI-like" evidence="1">
    <location>
        <begin position="40"/>
        <end position="174"/>
    </location>
</feature>
<comment type="caution">
    <text evidence="2">The sequence shown here is derived from an EMBL/GenBank/DDBJ whole genome shotgun (WGS) entry which is preliminary data.</text>
</comment>
<evidence type="ECO:0000313" key="2">
    <source>
        <dbReference type="EMBL" id="MFD2891585.1"/>
    </source>
</evidence>
<dbReference type="Proteomes" id="UP001597534">
    <property type="component" value="Unassembled WGS sequence"/>
</dbReference>
<keyword evidence="3" id="KW-1185">Reference proteome</keyword>
<organism evidence="2 3">
    <name type="scientific">Flavobacterium chuncheonense</name>
    <dbReference type="NCBI Taxonomy" id="2026653"/>
    <lineage>
        <taxon>Bacteria</taxon>
        <taxon>Pseudomonadati</taxon>
        <taxon>Bacteroidota</taxon>
        <taxon>Flavobacteriia</taxon>
        <taxon>Flavobacteriales</taxon>
        <taxon>Flavobacteriaceae</taxon>
        <taxon>Flavobacterium</taxon>
    </lineage>
</organism>
<protein>
    <submittedName>
        <fullName evidence="2">YceI family protein</fullName>
    </submittedName>
</protein>
<dbReference type="Gene3D" id="2.40.128.110">
    <property type="entry name" value="Lipid/polyisoprenoid-binding, YceI-like"/>
    <property type="match status" value="1"/>
</dbReference>
<evidence type="ECO:0000313" key="3">
    <source>
        <dbReference type="Proteomes" id="UP001597534"/>
    </source>
</evidence>